<feature type="compositionally biased region" description="Polar residues" evidence="1">
    <location>
        <begin position="432"/>
        <end position="441"/>
    </location>
</feature>
<dbReference type="AlphaFoldDB" id="K0R1C6"/>
<feature type="region of interest" description="Disordered" evidence="1">
    <location>
        <begin position="592"/>
        <end position="798"/>
    </location>
</feature>
<accession>K0R1C6</accession>
<evidence type="ECO:0000256" key="1">
    <source>
        <dbReference type="SAM" id="MobiDB-lite"/>
    </source>
</evidence>
<organism evidence="2 3">
    <name type="scientific">Thalassiosira oceanica</name>
    <name type="common">Marine diatom</name>
    <dbReference type="NCBI Taxonomy" id="159749"/>
    <lineage>
        <taxon>Eukaryota</taxon>
        <taxon>Sar</taxon>
        <taxon>Stramenopiles</taxon>
        <taxon>Ochrophyta</taxon>
        <taxon>Bacillariophyta</taxon>
        <taxon>Coscinodiscophyceae</taxon>
        <taxon>Thalassiosirophycidae</taxon>
        <taxon>Thalassiosirales</taxon>
        <taxon>Thalassiosiraceae</taxon>
        <taxon>Thalassiosira</taxon>
    </lineage>
</organism>
<dbReference type="Proteomes" id="UP000266841">
    <property type="component" value="Unassembled WGS sequence"/>
</dbReference>
<feature type="compositionally biased region" description="Basic and acidic residues" evidence="1">
    <location>
        <begin position="703"/>
        <end position="732"/>
    </location>
</feature>
<name>K0R1C6_THAOC</name>
<feature type="region of interest" description="Disordered" evidence="1">
    <location>
        <begin position="484"/>
        <end position="572"/>
    </location>
</feature>
<reference evidence="2 3" key="1">
    <citation type="journal article" date="2012" name="Genome Biol.">
        <title>Genome and low-iron response of an oceanic diatom adapted to chronic iron limitation.</title>
        <authorList>
            <person name="Lommer M."/>
            <person name="Specht M."/>
            <person name="Roy A.S."/>
            <person name="Kraemer L."/>
            <person name="Andreson R."/>
            <person name="Gutowska M.A."/>
            <person name="Wolf J."/>
            <person name="Bergner S.V."/>
            <person name="Schilhabel M.B."/>
            <person name="Klostermeier U.C."/>
            <person name="Beiko R.G."/>
            <person name="Rosenstiel P."/>
            <person name="Hippler M."/>
            <person name="Laroche J."/>
        </authorList>
    </citation>
    <scope>NUCLEOTIDE SEQUENCE [LARGE SCALE GENOMIC DNA]</scope>
    <source>
        <strain evidence="2 3">CCMP1005</strain>
    </source>
</reference>
<feature type="compositionally biased region" description="Low complexity" evidence="1">
    <location>
        <begin position="752"/>
        <end position="781"/>
    </location>
</feature>
<evidence type="ECO:0000313" key="2">
    <source>
        <dbReference type="EMBL" id="EJK46183.1"/>
    </source>
</evidence>
<feature type="region of interest" description="Disordered" evidence="1">
    <location>
        <begin position="432"/>
        <end position="463"/>
    </location>
</feature>
<protein>
    <submittedName>
        <fullName evidence="2">Uncharacterized protein</fullName>
    </submittedName>
</protein>
<sequence>MHVAAGPFGFGMETGHYLHVLLAYMYNVSAGINRSFEPDFGHADLWYEDRIQSLIQEIWGVQLFPNRTNVSEFKWLDFPAVGVGQLHFDERFVTTGPPADNLKGDLKWGAERMGLKYPVLPPCSRRELGMIQGFCRENPGQKTKDIEELCMKFKRNANGVDIFPKIPSQIKPFIKKWKLNQEAKVLQLQLGKSYTDLYNKMRSKTVDLPAPVQKSSKKPKQPKQPSNAVTTLSVMDPPHVPPPSAPGQRQYTLCNVFGTNGSQCMNAPTDAELRKQLRQKTWTPKSKEWLCPWGCGKAVDCGGRNKNACEKYGTNGTHADSRPSEEELQTIRRERARKLKAEKRAAAKKKLNLSALALSVSPIPPTSGLAVTAKAPCWSHQPLERFPSENPPARPETPRPHVAGHVATFVWWAAQALPSQRAQALSDVSTCASLSRHTSGNRAVLPGEGGGRRKVARSGPSLSVPAVGRRTRAVLGRWCGAGGTAGAGDAAPSFPHGEGQGAASEGDSDERGSPSPLGIRGCRWMDRCAGVSPSRRAPRAKGSVVPSGADVPPRRSDAESDSPESDLSAPGEHFERVYASFGRLDDDCQVRRRRNPLASTGRAGSNGRRRPARGFPPWVMPGCGKKDPGVVPHPPGPRRARTESPSGPPVKGRAGGNLRTGRRLQDSKSPRRRRHRPTRDAGRLDVDISGVPLTLSIIGAKDPALERKGAPGREKGRGGRGRSREDQEDRRTFLVSSANEAAAYERSGVGPGESSSASASLTARSAGEDGAAVKSAAAGGRASNGEGRSKMREKRAGG</sequence>
<gene>
    <name evidence="2" type="ORF">THAOC_35159</name>
</gene>
<feature type="region of interest" description="Disordered" evidence="1">
    <location>
        <begin position="206"/>
        <end position="247"/>
    </location>
</feature>
<feature type="compositionally biased region" description="Basic and acidic residues" evidence="1">
    <location>
        <begin position="787"/>
        <end position="798"/>
    </location>
</feature>
<proteinExistence type="predicted"/>
<keyword evidence="3" id="KW-1185">Reference proteome</keyword>
<evidence type="ECO:0000313" key="3">
    <source>
        <dbReference type="Proteomes" id="UP000266841"/>
    </source>
</evidence>
<comment type="caution">
    <text evidence="2">The sequence shown here is derived from an EMBL/GenBank/DDBJ whole genome shotgun (WGS) entry which is preliminary data.</text>
</comment>
<dbReference type="EMBL" id="AGNL01047916">
    <property type="protein sequence ID" value="EJK46183.1"/>
    <property type="molecule type" value="Genomic_DNA"/>
</dbReference>